<dbReference type="EMBL" id="CAFBOL010000125">
    <property type="protein sequence ID" value="CAB5014553.1"/>
    <property type="molecule type" value="Genomic_DNA"/>
</dbReference>
<dbReference type="NCBIfam" id="TIGR01470">
    <property type="entry name" value="cysG_Nterm"/>
    <property type="match status" value="1"/>
</dbReference>
<dbReference type="EC" id="1.3.1.76" evidence="2"/>
<dbReference type="GO" id="GO:0019354">
    <property type="term" value="P:siroheme biosynthetic process"/>
    <property type="evidence" value="ECO:0007669"/>
    <property type="project" value="UniProtKB-UniPathway"/>
</dbReference>
<dbReference type="AlphaFoldDB" id="A0A6J6A4T6"/>
<comment type="catalytic activity">
    <reaction evidence="6">
        <text>precorrin-2 + NAD(+) = sirohydrochlorin + NADH + 2 H(+)</text>
        <dbReference type="Rhea" id="RHEA:15613"/>
        <dbReference type="ChEBI" id="CHEBI:15378"/>
        <dbReference type="ChEBI" id="CHEBI:57540"/>
        <dbReference type="ChEBI" id="CHEBI:57945"/>
        <dbReference type="ChEBI" id="CHEBI:58351"/>
        <dbReference type="ChEBI" id="CHEBI:58827"/>
        <dbReference type="EC" id="1.3.1.76"/>
    </reaction>
</comment>
<dbReference type="SUPFAM" id="SSF75615">
    <property type="entry name" value="Siroheme synthase middle domains-like"/>
    <property type="match status" value="1"/>
</dbReference>
<name>A0A6J6A4T6_9ZZZZ</name>
<evidence type="ECO:0000256" key="3">
    <source>
        <dbReference type="ARBA" id="ARBA00023002"/>
    </source>
</evidence>
<dbReference type="SUPFAM" id="SSF51735">
    <property type="entry name" value="NAD(P)-binding Rossmann-fold domains"/>
    <property type="match status" value="1"/>
</dbReference>
<dbReference type="PANTHER" id="PTHR35330">
    <property type="entry name" value="SIROHEME BIOSYNTHESIS PROTEIN MET8"/>
    <property type="match status" value="1"/>
</dbReference>
<evidence type="ECO:0000313" key="11">
    <source>
        <dbReference type="EMBL" id="CAB4910297.1"/>
    </source>
</evidence>
<dbReference type="EMBL" id="CAFAAV010000246">
    <property type="protein sequence ID" value="CAB4834030.1"/>
    <property type="molecule type" value="Genomic_DNA"/>
</dbReference>
<reference evidence="7" key="1">
    <citation type="submission" date="2020-05" db="EMBL/GenBank/DDBJ databases">
        <authorList>
            <person name="Chiriac C."/>
            <person name="Salcher M."/>
            <person name="Ghai R."/>
            <person name="Kavagutti S V."/>
        </authorList>
    </citation>
    <scope>NUCLEOTIDE SEQUENCE</scope>
</reference>
<evidence type="ECO:0000256" key="4">
    <source>
        <dbReference type="ARBA" id="ARBA00023027"/>
    </source>
</evidence>
<comment type="pathway">
    <text evidence="1">Porphyrin-containing compound metabolism; siroheme biosynthesis; sirohydrochlorin from precorrin-2: step 1/1.</text>
</comment>
<dbReference type="GO" id="GO:0043115">
    <property type="term" value="F:precorrin-2 dehydrogenase activity"/>
    <property type="evidence" value="ECO:0007669"/>
    <property type="project" value="UniProtKB-EC"/>
</dbReference>
<proteinExistence type="predicted"/>
<dbReference type="GO" id="GO:0004325">
    <property type="term" value="F:ferrochelatase activity"/>
    <property type="evidence" value="ECO:0007669"/>
    <property type="project" value="InterPro"/>
</dbReference>
<dbReference type="EMBL" id="CAEZYF010000002">
    <property type="protein sequence ID" value="CAB4706164.1"/>
    <property type="molecule type" value="Genomic_DNA"/>
</dbReference>
<gene>
    <name evidence="8" type="ORF">UFOPK2656_00358</name>
    <name evidence="9" type="ORF">UFOPK3099_02469</name>
    <name evidence="10" type="ORF">UFOPK3267_03021</name>
    <name evidence="11" type="ORF">UFOPK3651_00126</name>
    <name evidence="12" type="ORF">UFOPK3931_02995</name>
    <name evidence="7" type="ORF">UFOPK4189_00355</name>
</gene>
<dbReference type="Pfam" id="PF13241">
    <property type="entry name" value="NAD_binding_7"/>
    <property type="match status" value="1"/>
</dbReference>
<evidence type="ECO:0000256" key="5">
    <source>
        <dbReference type="ARBA" id="ARBA00023244"/>
    </source>
</evidence>
<keyword evidence="5" id="KW-0627">Porphyrin biosynthesis</keyword>
<evidence type="ECO:0000313" key="9">
    <source>
        <dbReference type="EMBL" id="CAB4834030.1"/>
    </source>
</evidence>
<dbReference type="Gene3D" id="3.30.160.110">
    <property type="entry name" value="Siroheme synthase, domain 2"/>
    <property type="match status" value="1"/>
</dbReference>
<evidence type="ECO:0000313" key="8">
    <source>
        <dbReference type="EMBL" id="CAB4706164.1"/>
    </source>
</evidence>
<dbReference type="InterPro" id="IPR028161">
    <property type="entry name" value="Met8-like"/>
</dbReference>
<dbReference type="UniPathway" id="UPA00262">
    <property type="reaction ID" value="UER00222"/>
</dbReference>
<dbReference type="InterPro" id="IPR036291">
    <property type="entry name" value="NAD(P)-bd_dom_sf"/>
</dbReference>
<evidence type="ECO:0000313" key="12">
    <source>
        <dbReference type="EMBL" id="CAB5014553.1"/>
    </source>
</evidence>
<dbReference type="EMBL" id="CAESGF010000002">
    <property type="protein sequence ID" value="CAB4362577.1"/>
    <property type="molecule type" value="Genomic_DNA"/>
</dbReference>
<dbReference type="PANTHER" id="PTHR35330:SF1">
    <property type="entry name" value="SIROHEME BIOSYNTHESIS PROTEIN MET8"/>
    <property type="match status" value="1"/>
</dbReference>
<protein>
    <recommendedName>
        <fullName evidence="2">precorrin-2 dehydrogenase</fullName>
        <ecNumber evidence="2">1.3.1.76</ecNumber>
    </recommendedName>
</protein>
<evidence type="ECO:0000256" key="6">
    <source>
        <dbReference type="ARBA" id="ARBA00047561"/>
    </source>
</evidence>
<organism evidence="7">
    <name type="scientific">freshwater metagenome</name>
    <dbReference type="NCBI Taxonomy" id="449393"/>
    <lineage>
        <taxon>unclassified sequences</taxon>
        <taxon>metagenomes</taxon>
        <taxon>ecological metagenomes</taxon>
    </lineage>
</organism>
<sequence>MNVTFGYPVFLDLGDVPVLLVGGGQIASRKAAGLLAAGARLTVVAPVVRPELAAQVSAVWLRPFADDDCAGFRLVMTATDDPQVNARVAASATALGVWVNSADDPSNCSFILPAVTRRGPVVAAVSTGGASPALASHLRSVIAEQVLTEQVEQAARELSRQRDEIHAAGGSTEDVDWTDRLQAALGRD</sequence>
<keyword evidence="4" id="KW-0520">NAD</keyword>
<dbReference type="EMBL" id="CAFBIY010000267">
    <property type="protein sequence ID" value="CAB4853489.1"/>
    <property type="molecule type" value="Genomic_DNA"/>
</dbReference>
<dbReference type="Gene3D" id="3.40.50.720">
    <property type="entry name" value="NAD(P)-binding Rossmann-like Domain"/>
    <property type="match status" value="1"/>
</dbReference>
<evidence type="ECO:0000256" key="1">
    <source>
        <dbReference type="ARBA" id="ARBA00005010"/>
    </source>
</evidence>
<dbReference type="InterPro" id="IPR006367">
    <property type="entry name" value="Sirohaem_synthase_N"/>
</dbReference>
<accession>A0A6J6A4T6</accession>
<keyword evidence="3" id="KW-0560">Oxidoreductase</keyword>
<dbReference type="EMBL" id="CAFBMT010000001">
    <property type="protein sequence ID" value="CAB4910297.1"/>
    <property type="molecule type" value="Genomic_DNA"/>
</dbReference>
<evidence type="ECO:0000256" key="2">
    <source>
        <dbReference type="ARBA" id="ARBA00012400"/>
    </source>
</evidence>
<evidence type="ECO:0000313" key="7">
    <source>
        <dbReference type="EMBL" id="CAB4362577.1"/>
    </source>
</evidence>
<evidence type="ECO:0000313" key="10">
    <source>
        <dbReference type="EMBL" id="CAB4853489.1"/>
    </source>
</evidence>